<evidence type="ECO:0000256" key="3">
    <source>
        <dbReference type="ARBA" id="ARBA00022478"/>
    </source>
</evidence>
<dbReference type="Pfam" id="PF04992">
    <property type="entry name" value="RNA_pol_Rpb1_6"/>
    <property type="match status" value="1"/>
</dbReference>
<dbReference type="GeneID" id="23612780"/>
<evidence type="ECO:0000313" key="18">
    <source>
        <dbReference type="EMBL" id="KFM24124.1"/>
    </source>
</evidence>
<keyword evidence="8" id="KW-0479">Metal-binding</keyword>
<evidence type="ECO:0000256" key="13">
    <source>
        <dbReference type="ARBA" id="ARBA00023163"/>
    </source>
</evidence>
<keyword evidence="19" id="KW-1185">Reference proteome</keyword>
<dbReference type="Pfam" id="PF00623">
    <property type="entry name" value="RNA_pol_Rpb1_2"/>
    <property type="match status" value="1"/>
</dbReference>
<dbReference type="EMBL" id="KL662105">
    <property type="protein sequence ID" value="KFM24124.1"/>
    <property type="molecule type" value="Genomic_DNA"/>
</dbReference>
<reference evidence="18 19" key="1">
    <citation type="journal article" date="2014" name="BMC Genomics">
        <title>Oil accumulation mechanisms of the oleaginous microalga Chlorella protothecoides revealed through its genome, transcriptomes, and proteomes.</title>
        <authorList>
            <person name="Gao C."/>
            <person name="Wang Y."/>
            <person name="Shen Y."/>
            <person name="Yan D."/>
            <person name="He X."/>
            <person name="Dai J."/>
            <person name="Wu Q."/>
        </authorList>
    </citation>
    <scope>NUCLEOTIDE SEQUENCE [LARGE SCALE GENOMIC DNA]</scope>
    <source>
        <strain evidence="18 19">0710</strain>
    </source>
</reference>
<accession>A0A087SEH0</accession>
<keyword evidence="4" id="KW-0597">Phosphoprotein</keyword>
<keyword evidence="13 16" id="KW-0804">Transcription</keyword>
<dbReference type="FunFam" id="1.10.274.100:FF:000001">
    <property type="entry name" value="DNA-directed RNA polymerase subunit"/>
    <property type="match status" value="1"/>
</dbReference>
<evidence type="ECO:0000256" key="5">
    <source>
        <dbReference type="ARBA" id="ARBA00022640"/>
    </source>
</evidence>
<dbReference type="InterPro" id="IPR045867">
    <property type="entry name" value="DNA-dir_RpoC_beta_prime"/>
</dbReference>
<dbReference type="Gene3D" id="1.10.274.100">
    <property type="entry name" value="RNA polymerase Rpb1, domain 3"/>
    <property type="match status" value="1"/>
</dbReference>
<dbReference type="InterPro" id="IPR000722">
    <property type="entry name" value="RNA_pol_asu"/>
</dbReference>
<dbReference type="SUPFAM" id="SSF64484">
    <property type="entry name" value="beta and beta-prime subunits of DNA dependent RNA-polymerase"/>
    <property type="match status" value="1"/>
</dbReference>
<dbReference type="OrthoDB" id="270392at2759"/>
<evidence type="ECO:0000256" key="4">
    <source>
        <dbReference type="ARBA" id="ARBA00022553"/>
    </source>
</evidence>
<dbReference type="Gene3D" id="3.30.1360.140">
    <property type="match status" value="1"/>
</dbReference>
<dbReference type="FunFam" id="4.10.860.120:FF:000003">
    <property type="entry name" value="DNA-directed RNA polymerase subunit"/>
    <property type="match status" value="1"/>
</dbReference>
<evidence type="ECO:0000256" key="16">
    <source>
        <dbReference type="RuleBase" id="RU004279"/>
    </source>
</evidence>
<feature type="domain" description="RNA polymerase N-terminal" evidence="17">
    <location>
        <begin position="223"/>
        <end position="529"/>
    </location>
</feature>
<dbReference type="Gene3D" id="2.40.40.20">
    <property type="match status" value="1"/>
</dbReference>
<dbReference type="InterPro" id="IPR042102">
    <property type="entry name" value="RNA_pol_Rpb1_3_sf"/>
</dbReference>
<name>A0A087SEH0_AUXPR</name>
<evidence type="ECO:0000256" key="11">
    <source>
        <dbReference type="ARBA" id="ARBA00022842"/>
    </source>
</evidence>
<organism evidence="18 19">
    <name type="scientific">Auxenochlorella protothecoides</name>
    <name type="common">Green microalga</name>
    <name type="synonym">Chlorella protothecoides</name>
    <dbReference type="NCBI Taxonomy" id="3075"/>
    <lineage>
        <taxon>Eukaryota</taxon>
        <taxon>Viridiplantae</taxon>
        <taxon>Chlorophyta</taxon>
        <taxon>core chlorophytes</taxon>
        <taxon>Trebouxiophyceae</taxon>
        <taxon>Chlorellales</taxon>
        <taxon>Chlorellaceae</taxon>
        <taxon>Auxenochlorella</taxon>
    </lineage>
</organism>
<evidence type="ECO:0000256" key="14">
    <source>
        <dbReference type="ARBA" id="ARBA00023242"/>
    </source>
</evidence>
<dbReference type="GO" id="GO:0003677">
    <property type="term" value="F:DNA binding"/>
    <property type="evidence" value="ECO:0007669"/>
    <property type="project" value="UniProtKB-KW"/>
</dbReference>
<dbReference type="RefSeq" id="XP_011397010.1">
    <property type="nucleotide sequence ID" value="XM_011398708.1"/>
</dbReference>
<keyword evidence="5" id="KW-0934">Plastid</keyword>
<evidence type="ECO:0000256" key="10">
    <source>
        <dbReference type="ARBA" id="ARBA00022833"/>
    </source>
</evidence>
<comment type="similarity">
    <text evidence="2">Belongs to the RNA polymerase beta' chain family. RpoC1 subfamily.</text>
</comment>
<keyword evidence="14" id="KW-0539">Nucleus</keyword>
<dbReference type="InterPro" id="IPR006592">
    <property type="entry name" value="RNA_pol_N"/>
</dbReference>
<evidence type="ECO:0000256" key="12">
    <source>
        <dbReference type="ARBA" id="ARBA00023125"/>
    </source>
</evidence>
<dbReference type="InterPro" id="IPR044893">
    <property type="entry name" value="RNA_pol_Rpb1_clamp_domain"/>
</dbReference>
<comment type="subcellular location">
    <subcellularLocation>
        <location evidence="1">Nucleus</location>
    </subcellularLocation>
</comment>
<sequence length="1554" mass="172998">MSNYESHSTAPVRKVKRLQFGILDPDFIRRYSVAKIETSQNYDKGRPRLGGLSDPRLGTMDRAFKCTTDGAGVLDCPGYFGHIELAKPMYHVHFVRTVIRVLRCVSYHNSKILLMPDDPKYKMLLRIRNPERRLHAFTSLCQSKRVCEHTGGPQPIYRLESGTLRVLAEFPAPKASDLDGAPLLESMERKQELTAERALEILRRVSDEDCAALGFDTRYTRPDWMILQALPVPPPPVRPSVQMDSSARSEDDLTHQLGEILKANLRLARQEEAGAPQHIVSEFALLLQVHVTGYLDNTVPGLPQAKQRSGRPIKSISQRLKGKEGRLRGNLMGKRVDFSARTVITGDPNLALDELGVPWGIALTLNFPESVTPHNIERLRALVENGPYPPPGQTGARFIIRDDGSRLDLRFLKTERDRHLQPGYKVERHMINGDVVIFNRQPSLHKMSMMGHRVRILPYSTFRLNLSVTSPYNADFDGDEMNMHMVQSHEVRAEIKEIMAVPLNIVSPQANRPVMGIVQDSLLGSRLFTKRDTFLERDLLMNVLMWLEGWDGVVPTPAILKPRPLWTGKQVFSMFLPRVNLQRRAAWFRDGEPDAMSPVDAQVIIQDGVVLAGTLCKKTLGASAGGLVHVIWMECGPEAARAFLSQVQFTVNQWLLQHGFSIGIGDLIADARTMTIINDIMERAKEDVKRLIGKVQSNDLEQQPGRSIMESFENQVNQVLNKARDDAGNQAQGSLHDTNNVVRMVTAGSKGSFINISQMIACVGQQNVEGKRIPFGFSQRTLPHFTKDDFGPESRGFVENSYLRGLTPQEFFFHAMGGREGLIDTAVKTASTGYIQRRLVKAMEDLMLRPQPAPRIPMLWHPQMYDGTVRNAVGEVIQFLYGEDGMEGTAIESQRMDFLRYTPKRFAAAFAYDLDRAAWAPDWLDPGELEALRADLDARQALDAELAQLAEDQRTLQREVMRGGEAACNLPVNLKRLIENAQRKFACRPYRPGSTGLSPLVVIAKVRELTEKLRVVGGADPLSREAQRNATLLFFCLLRSTLASKRVLAEHKLSPDAFEWLVGEVGTRFMHALTAPGEVVGTVAAQSIGEPTTQMTLNTFHFAGVSAKNVTLGVPRLTEIINISKNIKTPSLTVHLLGEAVRDKEAAKAVQCGLEFTTLRRVTAATEIHYDPDPRSTHLAEDAEWVAAYWDLAEGDVDASRMSPWLLRIELARDMMVDKKLLLSEVAERINSGFEDELHCLFNDDNADRLILRIRVMADEGAGKDGGGEGEDDDVFLKKVETSMLSQVRLQGVEGIRKVFLREAKRTRLDEEGGRGFVQDTEWVLDTEGVNLLEVMCHPDVDFSRTVSNDVIEILQVLGIEAARNALLKELRGVIEFDGSYVNYRHLSSLVDSMTRRGYFMAITRHGINRDETGPLHQASFEETVEILCRAAAYAEADDMAGVSENIMLGQLCPVGTGAFGLMLDEAKLADAIELDYAFAEEAAWGGGLTPGRTPLMTPGRASPSALMSPSQSPFHDSVLFSPAGDVMFSPGGASPGYRCVCWWWVLGGGGWVC</sequence>
<dbReference type="Gene3D" id="6.20.50.80">
    <property type="match status" value="1"/>
</dbReference>
<dbReference type="CDD" id="cd02584">
    <property type="entry name" value="RNAP_II_Rpb1_C"/>
    <property type="match status" value="1"/>
</dbReference>
<dbReference type="InterPro" id="IPR007081">
    <property type="entry name" value="RNA_pol_Rpb1_5"/>
</dbReference>
<dbReference type="Gene3D" id="1.10.150.390">
    <property type="match status" value="1"/>
</dbReference>
<keyword evidence="11" id="KW-0460">Magnesium</keyword>
<dbReference type="InterPro" id="IPR038593">
    <property type="entry name" value="RNA_pol_Rpb1_7_sf"/>
</dbReference>
<dbReference type="InterPro" id="IPR007066">
    <property type="entry name" value="RNA_pol_Rpb1_3"/>
</dbReference>
<evidence type="ECO:0000256" key="2">
    <source>
        <dbReference type="ARBA" id="ARBA00007207"/>
    </source>
</evidence>
<keyword evidence="10" id="KW-0862">Zinc</keyword>
<dbReference type="SMART" id="SM00663">
    <property type="entry name" value="RPOLA_N"/>
    <property type="match status" value="1"/>
</dbReference>
<dbReference type="FunFam" id="3.30.1360.140:FF:000001">
    <property type="entry name" value="DNA-directed RNA polymerase subunit"/>
    <property type="match status" value="1"/>
</dbReference>
<dbReference type="FunFam" id="1.10.150.390:FF:000001">
    <property type="entry name" value="DNA-directed RNA polymerase subunit"/>
    <property type="match status" value="1"/>
</dbReference>
<dbReference type="PANTHER" id="PTHR19376:SF37">
    <property type="entry name" value="DNA-DIRECTED RNA POLYMERASE II SUBUNIT RPB1"/>
    <property type="match status" value="1"/>
</dbReference>
<dbReference type="Gene3D" id="6.10.250.2940">
    <property type="match status" value="1"/>
</dbReference>
<dbReference type="GO" id="GO:0005665">
    <property type="term" value="C:RNA polymerase II, core complex"/>
    <property type="evidence" value="ECO:0007669"/>
    <property type="project" value="TreeGrafter"/>
</dbReference>
<dbReference type="Gene3D" id="1.10.132.30">
    <property type="match status" value="1"/>
</dbReference>
<evidence type="ECO:0000256" key="1">
    <source>
        <dbReference type="ARBA" id="ARBA00004123"/>
    </source>
</evidence>
<dbReference type="NCBIfam" id="NF006336">
    <property type="entry name" value="PRK08566.1"/>
    <property type="match status" value="1"/>
</dbReference>
<dbReference type="GO" id="GO:0046872">
    <property type="term" value="F:metal ion binding"/>
    <property type="evidence" value="ECO:0007669"/>
    <property type="project" value="UniProtKB-KW"/>
</dbReference>
<dbReference type="Pfam" id="PF04990">
    <property type="entry name" value="RNA_pol_Rpb1_7"/>
    <property type="match status" value="1"/>
</dbReference>
<dbReference type="GO" id="GO:0006351">
    <property type="term" value="P:DNA-templated transcription"/>
    <property type="evidence" value="ECO:0007669"/>
    <property type="project" value="InterPro"/>
</dbReference>
<dbReference type="Proteomes" id="UP000028924">
    <property type="component" value="Unassembled WGS sequence"/>
</dbReference>
<dbReference type="Pfam" id="PF04983">
    <property type="entry name" value="RNA_pol_Rpb1_3"/>
    <property type="match status" value="1"/>
</dbReference>
<dbReference type="GO" id="GO:0003899">
    <property type="term" value="F:DNA-directed RNA polymerase activity"/>
    <property type="evidence" value="ECO:0007669"/>
    <property type="project" value="UniProtKB-EC"/>
</dbReference>
<dbReference type="InterPro" id="IPR007075">
    <property type="entry name" value="RNA_pol_Rpb1_6"/>
</dbReference>
<dbReference type="FunFam" id="2.40.40.20:FF:000019">
    <property type="entry name" value="DNA-directed RNA polymerase II subunit RPB1"/>
    <property type="match status" value="1"/>
</dbReference>
<evidence type="ECO:0000256" key="9">
    <source>
        <dbReference type="ARBA" id="ARBA00022737"/>
    </source>
</evidence>
<dbReference type="InterPro" id="IPR038120">
    <property type="entry name" value="Rpb1_funnel_sf"/>
</dbReference>
<dbReference type="eggNOG" id="KOG0260">
    <property type="taxonomic scope" value="Eukaryota"/>
</dbReference>
<dbReference type="STRING" id="3075.A0A087SEH0"/>
<evidence type="ECO:0000259" key="17">
    <source>
        <dbReference type="SMART" id="SM00663"/>
    </source>
</evidence>
<dbReference type="Pfam" id="PF04998">
    <property type="entry name" value="RNA_pol_Rpb1_5"/>
    <property type="match status" value="1"/>
</dbReference>
<comment type="function">
    <text evidence="16">DNA-dependent RNA polymerase catalyzes the transcription of DNA into RNA using the four ribonucleoside triphosphates as substrates.</text>
</comment>
<dbReference type="PANTHER" id="PTHR19376">
    <property type="entry name" value="DNA-DIRECTED RNA POLYMERASE"/>
    <property type="match status" value="1"/>
</dbReference>
<keyword evidence="6 16" id="KW-0808">Transferase</keyword>
<dbReference type="CDD" id="cd02733">
    <property type="entry name" value="RNAP_II_RPB1_N"/>
    <property type="match status" value="1"/>
</dbReference>
<dbReference type="InterPro" id="IPR007073">
    <property type="entry name" value="RNA_pol_Rpb1_7"/>
</dbReference>
<dbReference type="EC" id="2.7.7.6" evidence="16"/>
<proteinExistence type="inferred from homology"/>
<dbReference type="Pfam" id="PF04997">
    <property type="entry name" value="RNA_pol_Rpb1_1"/>
    <property type="match status" value="1"/>
</dbReference>
<gene>
    <name evidence="18" type="ORF">F751_1389</name>
</gene>
<dbReference type="KEGG" id="apro:F751_1389"/>
<evidence type="ECO:0000256" key="8">
    <source>
        <dbReference type="ARBA" id="ARBA00022723"/>
    </source>
</evidence>
<dbReference type="Pfam" id="PF05000">
    <property type="entry name" value="RNA_pol_Rpb1_4"/>
    <property type="match status" value="1"/>
</dbReference>
<evidence type="ECO:0000256" key="6">
    <source>
        <dbReference type="ARBA" id="ARBA00022679"/>
    </source>
</evidence>
<evidence type="ECO:0000256" key="7">
    <source>
        <dbReference type="ARBA" id="ARBA00022695"/>
    </source>
</evidence>
<keyword evidence="7 16" id="KW-0548">Nucleotidyltransferase</keyword>
<dbReference type="InterPro" id="IPR007083">
    <property type="entry name" value="RNA_pol_Rpb1_4"/>
</dbReference>
<keyword evidence="3 16" id="KW-0240">DNA-directed RNA polymerase</keyword>
<comment type="catalytic activity">
    <reaction evidence="15 16">
        <text>RNA(n) + a ribonucleoside 5'-triphosphate = RNA(n+1) + diphosphate</text>
        <dbReference type="Rhea" id="RHEA:21248"/>
        <dbReference type="Rhea" id="RHEA-COMP:14527"/>
        <dbReference type="Rhea" id="RHEA-COMP:17342"/>
        <dbReference type="ChEBI" id="CHEBI:33019"/>
        <dbReference type="ChEBI" id="CHEBI:61557"/>
        <dbReference type="ChEBI" id="CHEBI:140395"/>
        <dbReference type="EC" id="2.7.7.6"/>
    </reaction>
</comment>
<dbReference type="Gene3D" id="3.30.1490.180">
    <property type="entry name" value="RNA polymerase ii"/>
    <property type="match status" value="1"/>
</dbReference>
<dbReference type="Gene3D" id="4.10.860.120">
    <property type="entry name" value="RNA polymerase II, clamp domain"/>
    <property type="match status" value="1"/>
</dbReference>
<keyword evidence="9" id="KW-0677">Repeat</keyword>
<dbReference type="FunFam" id="1.10.132.30:FF:000001">
    <property type="entry name" value="DNA-directed RNA polymerase subunit"/>
    <property type="match status" value="1"/>
</dbReference>
<evidence type="ECO:0000313" key="19">
    <source>
        <dbReference type="Proteomes" id="UP000028924"/>
    </source>
</evidence>
<keyword evidence="12" id="KW-0238">DNA-binding</keyword>
<evidence type="ECO:0000256" key="15">
    <source>
        <dbReference type="ARBA" id="ARBA00048552"/>
    </source>
</evidence>
<dbReference type="InterPro" id="IPR007080">
    <property type="entry name" value="RNA_pol_Rpb1_1"/>
</dbReference>
<protein>
    <recommendedName>
        <fullName evidence="16">DNA-directed RNA polymerase subunit</fullName>
        <ecNumber evidence="16">2.7.7.6</ecNumber>
    </recommendedName>
</protein>